<dbReference type="RefSeq" id="XP_013436668.1">
    <property type="nucleotide sequence ID" value="XM_013581214.1"/>
</dbReference>
<dbReference type="Proteomes" id="UP000030754">
    <property type="component" value="Unassembled WGS sequence"/>
</dbReference>
<dbReference type="EMBL" id="HG725513">
    <property type="protein sequence ID" value="CDJ68201.1"/>
    <property type="molecule type" value="Genomic_DNA"/>
</dbReference>
<keyword evidence="2" id="KW-1133">Transmembrane helix</keyword>
<proteinExistence type="predicted"/>
<evidence type="ECO:0000313" key="3">
    <source>
        <dbReference type="EMBL" id="CDJ68201.1"/>
    </source>
</evidence>
<dbReference type="OrthoDB" id="348613at2759"/>
<feature type="transmembrane region" description="Helical" evidence="2">
    <location>
        <begin position="68"/>
        <end position="87"/>
    </location>
</feature>
<keyword evidence="4" id="KW-1185">Reference proteome</keyword>
<dbReference type="AlphaFoldDB" id="U6MW64"/>
<dbReference type="GeneID" id="25475047"/>
<evidence type="ECO:0000256" key="2">
    <source>
        <dbReference type="SAM" id="Phobius"/>
    </source>
</evidence>
<keyword evidence="2" id="KW-0812">Transmembrane</keyword>
<sequence length="587" mass="64814">MQDNAEEVIVKALDDSLRDRGAKPGSLYSSIMPVKQQRQLPTSDASTEVLVPFLANRKGSQLLANARFVVLLAVATIVVAFVVLRCASKLGMRRWKRGGLRSLAAGEEQSTSSACSYVSADTCQQSCDAEGGLVEAELLRRASSVVLTISYVVESNEPVLLRLGAAHRHRAMCLLASMAIVEFSALKAVTEAHLENVIDCETWKVAWATTRLSLSIPRSGIRRAQFKYYIFVSTLRKLATSGAYASLLNRKQRLERLRTLVLLQERALKHMQKVLENIDNLNRVDKTKYKNDLDEALDLLTGLVYTRKNQVFRDPFLRCWLLENEDFWLQSPIIPNAYLRHILHQKQKSYSDMVMELESPEQLRAALNRGHQYSKSVAQSDDKETEEPFSSHLADSPRQSTGYFDTSSHPGKGGSLYLAGDTPRLRTAQAEMFGPSTPFSTPDHRAFMENVTKVSEKWSSHTAFKGPGQLPQQAGYPVFPGFHQPAEFDDKSATSSSVWPSSAVGGATPAEPLVAGYPDFGHPAPPMLMLDPPLGPLRAPAMHASELTQPSVPPMTVRAPGAHRSTREFQGVAVGEPEEGSEPQQDL</sequence>
<dbReference type="VEuPathDB" id="ToxoDB:ENH_00048980"/>
<feature type="region of interest" description="Disordered" evidence="1">
    <location>
        <begin position="370"/>
        <end position="419"/>
    </location>
</feature>
<organism evidence="3 4">
    <name type="scientific">Eimeria necatrix</name>
    <dbReference type="NCBI Taxonomy" id="51315"/>
    <lineage>
        <taxon>Eukaryota</taxon>
        <taxon>Sar</taxon>
        <taxon>Alveolata</taxon>
        <taxon>Apicomplexa</taxon>
        <taxon>Conoidasida</taxon>
        <taxon>Coccidia</taxon>
        <taxon>Eucoccidiorida</taxon>
        <taxon>Eimeriorina</taxon>
        <taxon>Eimeriidae</taxon>
        <taxon>Eimeria</taxon>
    </lineage>
</organism>
<feature type="region of interest" description="Disordered" evidence="1">
    <location>
        <begin position="549"/>
        <end position="587"/>
    </location>
</feature>
<evidence type="ECO:0000313" key="4">
    <source>
        <dbReference type="Proteomes" id="UP000030754"/>
    </source>
</evidence>
<evidence type="ECO:0008006" key="5">
    <source>
        <dbReference type="Google" id="ProtNLM"/>
    </source>
</evidence>
<accession>U6MW64</accession>
<name>U6MW64_9EIME</name>
<evidence type="ECO:0000256" key="1">
    <source>
        <dbReference type="SAM" id="MobiDB-lite"/>
    </source>
</evidence>
<gene>
    <name evidence="3" type="ORF">ENH_00048980</name>
</gene>
<feature type="compositionally biased region" description="Polar residues" evidence="1">
    <location>
        <begin position="397"/>
        <end position="409"/>
    </location>
</feature>
<protein>
    <recommendedName>
        <fullName evidence="5">Transmembrane protein</fullName>
    </recommendedName>
</protein>
<keyword evidence="2" id="KW-0472">Membrane</keyword>
<reference evidence="3" key="2">
    <citation type="submission" date="2013-10" db="EMBL/GenBank/DDBJ databases">
        <authorList>
            <person name="Aslett M."/>
        </authorList>
    </citation>
    <scope>NUCLEOTIDE SEQUENCE [LARGE SCALE GENOMIC DNA]</scope>
    <source>
        <strain evidence="3">Houghton</strain>
    </source>
</reference>
<reference evidence="3" key="1">
    <citation type="submission" date="2013-10" db="EMBL/GenBank/DDBJ databases">
        <title>Genomic analysis of the causative agents of coccidiosis in chickens.</title>
        <authorList>
            <person name="Reid A.J."/>
            <person name="Blake D."/>
            <person name="Billington K."/>
            <person name="Browne H."/>
            <person name="Dunn M."/>
            <person name="Hung S."/>
            <person name="Kawahara F."/>
            <person name="Miranda-Saavedra D."/>
            <person name="Mourier T."/>
            <person name="Nagra H."/>
            <person name="Otto T.D."/>
            <person name="Rawlings N."/>
            <person name="Sanchez A."/>
            <person name="Sanders M."/>
            <person name="Subramaniam C."/>
            <person name="Tay Y."/>
            <person name="Dear P."/>
            <person name="Doerig C."/>
            <person name="Gruber A."/>
            <person name="Parkinson J."/>
            <person name="Shirley M."/>
            <person name="Wan K.L."/>
            <person name="Berriman M."/>
            <person name="Tomley F."/>
            <person name="Pain A."/>
        </authorList>
    </citation>
    <scope>NUCLEOTIDE SEQUENCE [LARGE SCALE GENOMIC DNA]</scope>
    <source>
        <strain evidence="3">Houghton</strain>
    </source>
</reference>